<evidence type="ECO:0000313" key="1">
    <source>
        <dbReference type="EMBL" id="KAK3079615.1"/>
    </source>
</evidence>
<proteinExistence type="predicted"/>
<comment type="caution">
    <text evidence="1">The sequence shown here is derived from an EMBL/GenBank/DDBJ whole genome shotgun (WGS) entry which is preliminary data.</text>
</comment>
<reference evidence="1" key="1">
    <citation type="submission" date="2024-09" db="EMBL/GenBank/DDBJ databases">
        <title>Black Yeasts Isolated from many extreme environments.</title>
        <authorList>
            <person name="Coleine C."/>
            <person name="Stajich J.E."/>
            <person name="Selbmann L."/>
        </authorList>
    </citation>
    <scope>NUCLEOTIDE SEQUENCE</scope>
    <source>
        <strain evidence="1">CCFEE 5737</strain>
    </source>
</reference>
<keyword evidence="2" id="KW-1185">Reference proteome</keyword>
<name>A0ACC3DST4_9PEZI</name>
<feature type="non-terminal residue" evidence="1">
    <location>
        <position position="54"/>
    </location>
</feature>
<dbReference type="EMBL" id="JAWDJW010001027">
    <property type="protein sequence ID" value="KAK3079615.1"/>
    <property type="molecule type" value="Genomic_DNA"/>
</dbReference>
<accession>A0ACC3DST4</accession>
<gene>
    <name evidence="1" type="ORF">LTS18_004410</name>
</gene>
<protein>
    <submittedName>
        <fullName evidence="1">Uncharacterized protein</fullName>
    </submittedName>
</protein>
<dbReference type="Proteomes" id="UP001186974">
    <property type="component" value="Unassembled WGS sequence"/>
</dbReference>
<sequence length="54" mass="6151">MAAPNPNIKGSGIMFVNSRISRKDILDEQTYFKWYDEDHIAEIVSTGGMNDAFR</sequence>
<evidence type="ECO:0000313" key="2">
    <source>
        <dbReference type="Proteomes" id="UP001186974"/>
    </source>
</evidence>
<organism evidence="1 2">
    <name type="scientific">Coniosporium uncinatum</name>
    <dbReference type="NCBI Taxonomy" id="93489"/>
    <lineage>
        <taxon>Eukaryota</taxon>
        <taxon>Fungi</taxon>
        <taxon>Dikarya</taxon>
        <taxon>Ascomycota</taxon>
        <taxon>Pezizomycotina</taxon>
        <taxon>Dothideomycetes</taxon>
        <taxon>Dothideomycetes incertae sedis</taxon>
        <taxon>Coniosporium</taxon>
    </lineage>
</organism>